<feature type="transmembrane region" description="Helical" evidence="1">
    <location>
        <begin position="216"/>
        <end position="234"/>
    </location>
</feature>
<feature type="transmembrane region" description="Helical" evidence="1">
    <location>
        <begin position="178"/>
        <end position="196"/>
    </location>
</feature>
<feature type="transmembrane region" description="Helical" evidence="1">
    <location>
        <begin position="285"/>
        <end position="310"/>
    </location>
</feature>
<sequence>MSEVKGRLFDYRPFGPRDPHETHRAATPLELFFDLVTVIAIASAAVGLHHGIAEGHAMQALPVFMVAFFGIWWAWMNYTWFASAYDNDGPIYRLLTFWIMFGFLWLAASVPRFFDGLDITLPVMAYVVMRIGMIALWLIAARNDPSHATTARRYAAGIAVAQVLWVALAWLMVPGTAVFFAVLALAAVTELMVPVYAERAGMTPWHDDHIVERYGLLMIILLGEILLAGSASLAKGGEEIGLASPLLHVALASLVIAFAMWWLYFSRDDHLRVHTEHEGLHFQWGYGHLIPFAATAAVGAGFGVLVDIVTGHAHIPLRAGDIAVAVPLALYMAGLWFVRDRFVLDGGARAVLPVFAVLVLIAGALMPAALESMAVLSVLAVFVRSAMATRARRRIRAES</sequence>
<feature type="transmembrane region" description="Helical" evidence="1">
    <location>
        <begin position="322"/>
        <end position="338"/>
    </location>
</feature>
<comment type="caution">
    <text evidence="2">The sequence shown here is derived from an EMBL/GenBank/DDBJ whole genome shotgun (WGS) entry which is preliminary data.</text>
</comment>
<name>A0A419R2B0_9SPHN</name>
<gene>
    <name evidence="2" type="ORF">D6858_08815</name>
</gene>
<keyword evidence="1" id="KW-0812">Transmembrane</keyword>
<dbReference type="Pfam" id="PF06772">
    <property type="entry name" value="LtrA"/>
    <property type="match status" value="1"/>
</dbReference>
<organism evidence="2 3">
    <name type="scientific">Tsuneonella suprasediminis</name>
    <dbReference type="NCBI Taxonomy" id="2306996"/>
    <lineage>
        <taxon>Bacteria</taxon>
        <taxon>Pseudomonadati</taxon>
        <taxon>Pseudomonadota</taxon>
        <taxon>Alphaproteobacteria</taxon>
        <taxon>Sphingomonadales</taxon>
        <taxon>Erythrobacteraceae</taxon>
        <taxon>Tsuneonella</taxon>
    </lineage>
</organism>
<dbReference type="EMBL" id="RAHJ01000018">
    <property type="protein sequence ID" value="RJX68022.1"/>
    <property type="molecule type" value="Genomic_DNA"/>
</dbReference>
<dbReference type="OrthoDB" id="7698234at2"/>
<reference evidence="2 3" key="1">
    <citation type="submission" date="2018-09" db="EMBL/GenBank/DDBJ databases">
        <title>Altererythrobacter sp.Ery1 and Ery12, the genome sequencing of novel strains in genus Alterythrobacter.</title>
        <authorList>
            <person name="Cheng H."/>
            <person name="Wu Y.-H."/>
            <person name="Fang C."/>
            <person name="Xu X.-W."/>
        </authorList>
    </citation>
    <scope>NUCLEOTIDE SEQUENCE [LARGE SCALE GENOMIC DNA]</scope>
    <source>
        <strain evidence="2 3">Ery12</strain>
    </source>
</reference>
<feature type="transmembrane region" description="Helical" evidence="1">
    <location>
        <begin position="119"/>
        <end position="139"/>
    </location>
</feature>
<feature type="transmembrane region" description="Helical" evidence="1">
    <location>
        <begin position="90"/>
        <end position="107"/>
    </location>
</feature>
<keyword evidence="1" id="KW-1133">Transmembrane helix</keyword>
<dbReference type="RefSeq" id="WP_120109108.1">
    <property type="nucleotide sequence ID" value="NZ_RAHJ01000018.1"/>
</dbReference>
<evidence type="ECO:0000313" key="3">
    <source>
        <dbReference type="Proteomes" id="UP000284322"/>
    </source>
</evidence>
<keyword evidence="3" id="KW-1185">Reference proteome</keyword>
<dbReference type="PANTHER" id="PTHR36840:SF1">
    <property type="entry name" value="BLL5714 PROTEIN"/>
    <property type="match status" value="1"/>
</dbReference>
<dbReference type="AlphaFoldDB" id="A0A419R2B0"/>
<protein>
    <submittedName>
        <fullName evidence="2">Low temperature requirement protein A</fullName>
    </submittedName>
</protein>
<dbReference type="Proteomes" id="UP000284322">
    <property type="component" value="Unassembled WGS sequence"/>
</dbReference>
<dbReference type="PANTHER" id="PTHR36840">
    <property type="entry name" value="BLL5714 PROTEIN"/>
    <property type="match status" value="1"/>
</dbReference>
<feature type="transmembrane region" description="Helical" evidence="1">
    <location>
        <begin position="350"/>
        <end position="383"/>
    </location>
</feature>
<evidence type="ECO:0000256" key="1">
    <source>
        <dbReference type="SAM" id="Phobius"/>
    </source>
</evidence>
<feature type="transmembrane region" description="Helical" evidence="1">
    <location>
        <begin position="246"/>
        <end position="265"/>
    </location>
</feature>
<keyword evidence="1" id="KW-0472">Membrane</keyword>
<feature type="transmembrane region" description="Helical" evidence="1">
    <location>
        <begin position="151"/>
        <end position="171"/>
    </location>
</feature>
<proteinExistence type="predicted"/>
<accession>A0A419R2B0</accession>
<feature type="transmembrane region" description="Helical" evidence="1">
    <location>
        <begin position="60"/>
        <end position="78"/>
    </location>
</feature>
<dbReference type="InterPro" id="IPR010640">
    <property type="entry name" value="Low_temperature_requirement_A"/>
</dbReference>
<feature type="transmembrane region" description="Helical" evidence="1">
    <location>
        <begin position="31"/>
        <end position="48"/>
    </location>
</feature>
<evidence type="ECO:0000313" key="2">
    <source>
        <dbReference type="EMBL" id="RJX68022.1"/>
    </source>
</evidence>